<proteinExistence type="predicted"/>
<sequence length="315" mass="36988">MSLSIGPEIPEHLLKKFQTDSDKQETSDNEKEESTKEQLSLNLEPENVETENVIRDQDDPDSYMPALPPDLLEERAKRKRNLKSEEKDLTVSVDDDESMNNKKSSRRVIVLPKGFSDEINDEIEMQAKIREFEQRAEKMRRELRPNDSDSEKKTERGEWMIVPPKAGFLGESPTNMRSRQFSKKEYDPSKIDNSLWTETPAERIERIQKSSRQKRKHVKVDDDEPIKYSKEDLEIAERINEYNEIHRPKSLLEQHSETYVKSKKWEKDDVRQRPFDRDRDVLGARRMDSRKRREILDQAKGLGSKFGHGKGGTFL</sequence>
<organism evidence="3 4">
    <name type="scientific">Ambispora leptoticha</name>
    <dbReference type="NCBI Taxonomy" id="144679"/>
    <lineage>
        <taxon>Eukaryota</taxon>
        <taxon>Fungi</taxon>
        <taxon>Fungi incertae sedis</taxon>
        <taxon>Mucoromycota</taxon>
        <taxon>Glomeromycotina</taxon>
        <taxon>Glomeromycetes</taxon>
        <taxon>Archaeosporales</taxon>
        <taxon>Ambisporaceae</taxon>
        <taxon>Ambispora</taxon>
    </lineage>
</organism>
<keyword evidence="4" id="KW-1185">Reference proteome</keyword>
<evidence type="ECO:0000256" key="1">
    <source>
        <dbReference type="SAM" id="MobiDB-lite"/>
    </source>
</evidence>
<feature type="compositionally biased region" description="Basic and acidic residues" evidence="1">
    <location>
        <begin position="72"/>
        <end position="89"/>
    </location>
</feature>
<dbReference type="AlphaFoldDB" id="A0A9N9A7D1"/>
<protein>
    <submittedName>
        <fullName evidence="3">2140_t:CDS:1</fullName>
    </submittedName>
</protein>
<dbReference type="PANTHER" id="PTHR46370:SF1">
    <property type="entry name" value="GPALPP MOTIFS-CONTAINING PROTEIN 1"/>
    <property type="match status" value="1"/>
</dbReference>
<accession>A0A9N9A7D1</accession>
<dbReference type="OrthoDB" id="73491at2759"/>
<feature type="region of interest" description="Disordered" evidence="1">
    <location>
        <begin position="1"/>
        <end position="103"/>
    </location>
</feature>
<evidence type="ECO:0000313" key="4">
    <source>
        <dbReference type="Proteomes" id="UP000789508"/>
    </source>
</evidence>
<name>A0A9N9A7D1_9GLOM</name>
<dbReference type="Pfam" id="PF12572">
    <property type="entry name" value="DUF3752"/>
    <property type="match status" value="1"/>
</dbReference>
<dbReference type="InterPro" id="IPR022226">
    <property type="entry name" value="DUF3752"/>
</dbReference>
<feature type="domain" description="DUF3752" evidence="2">
    <location>
        <begin position="163"/>
        <end position="307"/>
    </location>
</feature>
<dbReference type="Proteomes" id="UP000789508">
    <property type="component" value="Unassembled WGS sequence"/>
</dbReference>
<dbReference type="InterPro" id="IPR046331">
    <property type="entry name" value="GPAM1-like"/>
</dbReference>
<feature type="compositionally biased region" description="Basic and acidic residues" evidence="1">
    <location>
        <begin position="139"/>
        <end position="158"/>
    </location>
</feature>
<evidence type="ECO:0000259" key="2">
    <source>
        <dbReference type="Pfam" id="PF12572"/>
    </source>
</evidence>
<gene>
    <name evidence="3" type="ORF">ALEPTO_LOCUS4433</name>
</gene>
<evidence type="ECO:0000313" key="3">
    <source>
        <dbReference type="EMBL" id="CAG8520367.1"/>
    </source>
</evidence>
<reference evidence="3" key="1">
    <citation type="submission" date="2021-06" db="EMBL/GenBank/DDBJ databases">
        <authorList>
            <person name="Kallberg Y."/>
            <person name="Tangrot J."/>
            <person name="Rosling A."/>
        </authorList>
    </citation>
    <scope>NUCLEOTIDE SEQUENCE</scope>
    <source>
        <strain evidence="3">FL130A</strain>
    </source>
</reference>
<dbReference type="EMBL" id="CAJVPS010001017">
    <property type="protein sequence ID" value="CAG8520367.1"/>
    <property type="molecule type" value="Genomic_DNA"/>
</dbReference>
<feature type="compositionally biased region" description="Basic and acidic residues" evidence="1">
    <location>
        <begin position="9"/>
        <end position="36"/>
    </location>
</feature>
<comment type="caution">
    <text evidence="3">The sequence shown here is derived from an EMBL/GenBank/DDBJ whole genome shotgun (WGS) entry which is preliminary data.</text>
</comment>
<dbReference type="PANTHER" id="PTHR46370">
    <property type="entry name" value="GPALPP MOTIFS-CONTAINING PROTEIN 1"/>
    <property type="match status" value="1"/>
</dbReference>
<feature type="region of interest" description="Disordered" evidence="1">
    <location>
        <begin position="139"/>
        <end position="194"/>
    </location>
</feature>